<gene>
    <name evidence="1" type="ORF">HY57_02630</name>
</gene>
<dbReference type="OrthoDB" id="9794942at2"/>
<dbReference type="RefSeq" id="WP_019465737.1">
    <property type="nucleotide sequence ID" value="NZ_ALOY01000162.1"/>
</dbReference>
<dbReference type="AlphaFoldDB" id="A0A075JVU9"/>
<dbReference type="PATRIC" id="fig|1217721.7.peg.561"/>
<sequence>MYRPRPIASLPADTDADGIKVYTIAADGKDVDISRYLPRLRAMKQARPISWRDIPAFTICHEGAKARYLVLGWWGNDNEMFIAVAAEDASGWVEDMSRYSFCLWDMEVMWHERNAFIECMYGAVPSLDAYRADRLCKS</sequence>
<protein>
    <submittedName>
        <fullName evidence="1">Uncharacterized protein</fullName>
    </submittedName>
</protein>
<dbReference type="Proteomes" id="UP000027987">
    <property type="component" value="Chromosome"/>
</dbReference>
<proteinExistence type="predicted"/>
<keyword evidence="2" id="KW-1185">Reference proteome</keyword>
<dbReference type="EMBL" id="CP008884">
    <property type="protein sequence ID" value="AIF46226.1"/>
    <property type="molecule type" value="Genomic_DNA"/>
</dbReference>
<dbReference type="HOGENOM" id="CLU_1852003_0_0_6"/>
<evidence type="ECO:0000313" key="1">
    <source>
        <dbReference type="EMBL" id="AIF46226.1"/>
    </source>
</evidence>
<name>A0A075JVU9_9GAMM</name>
<accession>A0A075JVU9</accession>
<reference evidence="1 2" key="1">
    <citation type="submission" date="2014-07" db="EMBL/GenBank/DDBJ databases">
        <title>Complete Genome Sequence of Dyella japonica Strain A8 Isolated from Malaysian Tropical Soil.</title>
        <authorList>
            <person name="Hui R.K.H."/>
            <person name="Chen J.-W."/>
            <person name="Chan K.-G."/>
            <person name="Leung F.C.C."/>
        </authorList>
    </citation>
    <scope>NUCLEOTIDE SEQUENCE [LARGE SCALE GENOMIC DNA]</scope>
    <source>
        <strain evidence="1 2">A8</strain>
    </source>
</reference>
<evidence type="ECO:0000313" key="2">
    <source>
        <dbReference type="Proteomes" id="UP000027987"/>
    </source>
</evidence>
<dbReference type="KEGG" id="dja:HY57_02630"/>
<organism evidence="1 2">
    <name type="scientific">Dyella japonica A8</name>
    <dbReference type="NCBI Taxonomy" id="1217721"/>
    <lineage>
        <taxon>Bacteria</taxon>
        <taxon>Pseudomonadati</taxon>
        <taxon>Pseudomonadota</taxon>
        <taxon>Gammaproteobacteria</taxon>
        <taxon>Lysobacterales</taxon>
        <taxon>Rhodanobacteraceae</taxon>
        <taxon>Dyella</taxon>
    </lineage>
</organism>